<feature type="compositionally biased region" description="Polar residues" evidence="1">
    <location>
        <begin position="173"/>
        <end position="186"/>
    </location>
</feature>
<accession>W7MV87</accession>
<dbReference type="KEGG" id="fvr:FVEG_17458"/>
<proteinExistence type="predicted"/>
<evidence type="ECO:0000313" key="2">
    <source>
        <dbReference type="EMBL" id="EWG55101.1"/>
    </source>
</evidence>
<dbReference type="VEuPathDB" id="FungiDB:FVEG_17458"/>
<gene>
    <name evidence="2" type="ORF">FVEG_17458</name>
</gene>
<feature type="region of interest" description="Disordered" evidence="1">
    <location>
        <begin position="173"/>
        <end position="198"/>
    </location>
</feature>
<evidence type="ECO:0000313" key="3">
    <source>
        <dbReference type="Proteomes" id="UP000009096"/>
    </source>
</evidence>
<dbReference type="EMBL" id="CM000583">
    <property type="protein sequence ID" value="EWG55101.1"/>
    <property type="molecule type" value="Genomic_DNA"/>
</dbReference>
<dbReference type="RefSeq" id="XP_018761292.1">
    <property type="nucleotide sequence ID" value="XM_018906712.1"/>
</dbReference>
<dbReference type="EMBL" id="DS022263">
    <property type="protein sequence ID" value="EWG55101.1"/>
    <property type="molecule type" value="Genomic_DNA"/>
</dbReference>
<dbReference type="Proteomes" id="UP000009096">
    <property type="component" value="Chromosome 6"/>
</dbReference>
<keyword evidence="3" id="KW-1185">Reference proteome</keyword>
<reference evidence="2 3" key="1">
    <citation type="journal article" date="2010" name="Nature">
        <title>Comparative genomics reveals mobile pathogenicity chromosomes in Fusarium.</title>
        <authorList>
            <person name="Ma L.J."/>
            <person name="van der Does H.C."/>
            <person name="Borkovich K.A."/>
            <person name="Coleman J.J."/>
            <person name="Daboussi M.J."/>
            <person name="Di Pietro A."/>
            <person name="Dufresne M."/>
            <person name="Freitag M."/>
            <person name="Grabherr M."/>
            <person name="Henrissat B."/>
            <person name="Houterman P.M."/>
            <person name="Kang S."/>
            <person name="Shim W.B."/>
            <person name="Woloshuk C."/>
            <person name="Xie X."/>
            <person name="Xu J.R."/>
            <person name="Antoniw J."/>
            <person name="Baker S.E."/>
            <person name="Bluhm B.H."/>
            <person name="Breakspear A."/>
            <person name="Brown D.W."/>
            <person name="Butchko R.A."/>
            <person name="Chapman S."/>
            <person name="Coulson R."/>
            <person name="Coutinho P.M."/>
            <person name="Danchin E.G."/>
            <person name="Diener A."/>
            <person name="Gale L.R."/>
            <person name="Gardiner D.M."/>
            <person name="Goff S."/>
            <person name="Hammond-Kosack K.E."/>
            <person name="Hilburn K."/>
            <person name="Hua-Van A."/>
            <person name="Jonkers W."/>
            <person name="Kazan K."/>
            <person name="Kodira C.D."/>
            <person name="Koehrsen M."/>
            <person name="Kumar L."/>
            <person name="Lee Y.H."/>
            <person name="Li L."/>
            <person name="Manners J.M."/>
            <person name="Miranda-Saavedra D."/>
            <person name="Mukherjee M."/>
            <person name="Park G."/>
            <person name="Park J."/>
            <person name="Park S.Y."/>
            <person name="Proctor R.H."/>
            <person name="Regev A."/>
            <person name="Ruiz-Roldan M.C."/>
            <person name="Sain D."/>
            <person name="Sakthikumar S."/>
            <person name="Sykes S."/>
            <person name="Schwartz D.C."/>
            <person name="Turgeon B.G."/>
            <person name="Wapinski I."/>
            <person name="Yoder O."/>
            <person name="Young S."/>
            <person name="Zeng Q."/>
            <person name="Zhou S."/>
            <person name="Galagan J."/>
            <person name="Cuomo C.A."/>
            <person name="Kistler H.C."/>
            <person name="Rep M."/>
        </authorList>
    </citation>
    <scope>NUCLEOTIDE SEQUENCE [LARGE SCALE GENOMIC DNA]</scope>
    <source>
        <strain evidence="3">M3125 / FGSC 7600</strain>
    </source>
</reference>
<organism evidence="2 3">
    <name type="scientific">Gibberella moniliformis (strain M3125 / FGSC 7600)</name>
    <name type="common">Maize ear and stalk rot fungus</name>
    <name type="synonym">Fusarium verticillioides</name>
    <dbReference type="NCBI Taxonomy" id="334819"/>
    <lineage>
        <taxon>Eukaryota</taxon>
        <taxon>Fungi</taxon>
        <taxon>Dikarya</taxon>
        <taxon>Ascomycota</taxon>
        <taxon>Pezizomycotina</taxon>
        <taxon>Sordariomycetes</taxon>
        <taxon>Hypocreomycetidae</taxon>
        <taxon>Hypocreales</taxon>
        <taxon>Nectriaceae</taxon>
        <taxon>Fusarium</taxon>
        <taxon>Fusarium fujikuroi species complex</taxon>
    </lineage>
</organism>
<dbReference type="GeneID" id="30074334"/>
<evidence type="ECO:0000256" key="1">
    <source>
        <dbReference type="SAM" id="MobiDB-lite"/>
    </source>
</evidence>
<dbReference type="AlphaFoldDB" id="W7MV87"/>
<protein>
    <submittedName>
        <fullName evidence="2">Uncharacterized protein</fullName>
    </submittedName>
</protein>
<name>W7MV87_GIBM7</name>
<sequence length="198" mass="22411">MALNRWFIPDKSGSRKYLCDCTGYELSWTAGHRNASMEAICLFASTTGQIGYHVMPNVAVVMVNFNMTKRKHIPTILPLLSSWLHGIRIKDFGTRKARLTWLYNAINSEHIIGKCINANAQRGQQFNTCKTWYDETCEEVMRTQRIGTISPLIRDRLSQDEYEVLSAGISSQPQVSTANNTSSPESTRFAKTRGARPF</sequence>